<dbReference type="CDD" id="cd14502">
    <property type="entry name" value="RNA_5'-triphosphatase"/>
    <property type="match status" value="1"/>
</dbReference>
<dbReference type="InterPro" id="IPR003595">
    <property type="entry name" value="Tyr_Pase_cat"/>
</dbReference>
<dbReference type="Pfam" id="PF00782">
    <property type="entry name" value="DSPc"/>
    <property type="match status" value="1"/>
</dbReference>
<dbReference type="InterPro" id="IPR029058">
    <property type="entry name" value="AB_hydrolase_fold"/>
</dbReference>
<feature type="compositionally biased region" description="Basic and acidic residues" evidence="1">
    <location>
        <begin position="338"/>
        <end position="350"/>
    </location>
</feature>
<evidence type="ECO:0000313" key="3">
    <source>
        <dbReference type="EMBL" id="CAH0044107.1"/>
    </source>
</evidence>
<dbReference type="SMART" id="SM00404">
    <property type="entry name" value="PTPc_motif"/>
    <property type="match status" value="1"/>
</dbReference>
<reference evidence="3 4" key="2">
    <citation type="submission" date="2021-10" db="EMBL/GenBank/DDBJ databases">
        <authorList>
            <person name="Piombo E."/>
        </authorList>
    </citation>
    <scope>NUCLEOTIDE SEQUENCE [LARGE SCALE GENOMIC DNA]</scope>
</reference>
<feature type="region of interest" description="Disordered" evidence="1">
    <location>
        <begin position="338"/>
        <end position="375"/>
    </location>
</feature>
<dbReference type="PANTHER" id="PTHR10367:SF25">
    <property type="entry name" value="DUAL SPECIFICITY PHOSPHATASE CATALYTIC DOMAIN PROTEIN (AFU_ORTHOLOGUE AFUA_1G03540)"/>
    <property type="match status" value="1"/>
</dbReference>
<dbReference type="PANTHER" id="PTHR10367">
    <property type="entry name" value="MRNA-CAPPING ENZYME"/>
    <property type="match status" value="1"/>
</dbReference>
<name>A0A9N9YVH4_9HYPO</name>
<dbReference type="InterPro" id="IPR000073">
    <property type="entry name" value="AB_hydrolase_1"/>
</dbReference>
<evidence type="ECO:0000256" key="1">
    <source>
        <dbReference type="SAM" id="MobiDB-lite"/>
    </source>
</evidence>
<dbReference type="InterPro" id="IPR000340">
    <property type="entry name" value="Dual-sp_phosphatase_cat-dom"/>
</dbReference>
<comment type="caution">
    <text evidence="3">The sequence shown here is derived from an EMBL/GenBank/DDBJ whole genome shotgun (WGS) entry which is preliminary data.</text>
</comment>
<dbReference type="AlphaFoldDB" id="A0A9N9YVH4"/>
<dbReference type="PROSITE" id="PS50056">
    <property type="entry name" value="TYR_PHOSPHATASE_2"/>
    <property type="match status" value="1"/>
</dbReference>
<dbReference type="InterPro" id="IPR016130">
    <property type="entry name" value="Tyr_Pase_AS"/>
</dbReference>
<proteinExistence type="predicted"/>
<gene>
    <name evidence="3" type="ORF">CSOL1703_00009850</name>
</gene>
<dbReference type="InterPro" id="IPR000387">
    <property type="entry name" value="Tyr_Pase_dom"/>
</dbReference>
<dbReference type="Gene3D" id="3.40.50.1820">
    <property type="entry name" value="alpha/beta hydrolase"/>
    <property type="match status" value="1"/>
</dbReference>
<organism evidence="3 4">
    <name type="scientific">Clonostachys solani</name>
    <dbReference type="NCBI Taxonomy" id="160281"/>
    <lineage>
        <taxon>Eukaryota</taxon>
        <taxon>Fungi</taxon>
        <taxon>Dikarya</taxon>
        <taxon>Ascomycota</taxon>
        <taxon>Pezizomycotina</taxon>
        <taxon>Sordariomycetes</taxon>
        <taxon>Hypocreomycetidae</taxon>
        <taxon>Hypocreales</taxon>
        <taxon>Bionectriaceae</taxon>
        <taxon>Clonostachys</taxon>
    </lineage>
</organism>
<dbReference type="SUPFAM" id="SSF53474">
    <property type="entry name" value="alpha/beta-Hydrolases"/>
    <property type="match status" value="1"/>
</dbReference>
<dbReference type="OrthoDB" id="428974at2759"/>
<evidence type="ECO:0000313" key="4">
    <source>
        <dbReference type="Proteomes" id="UP000775872"/>
    </source>
</evidence>
<keyword evidence="4" id="KW-1185">Reference proteome</keyword>
<dbReference type="GO" id="GO:0004484">
    <property type="term" value="F:mRNA guanylyltransferase activity"/>
    <property type="evidence" value="ECO:0007669"/>
    <property type="project" value="TreeGrafter"/>
</dbReference>
<accession>A0A9N9YVH4</accession>
<dbReference type="FunFam" id="3.90.190.10:FF:000090">
    <property type="entry name" value="Dual specificity phosphatase catalytic domain protein"/>
    <property type="match status" value="1"/>
</dbReference>
<sequence>MERPLPPLSADPHLTDPPLLKNHSALKTYKTSHAEYKDVRVFYREHAKAEELYKSIGPLPLLVCIPGLGGSVAQFDPLLNSLVDLAPCLAIDYPGGGRSGFNTTSWDAYSFEALGELFETIIEDYRDKDAGQTVVLIGHSMGTAHAARLANREVSHVTRLAEYVVAVIAICPVPPMSELLVNRVRWFLWVPGWIFDLWRAWDGMGGPESGSVRRLVGPDAEPELKAMQYRYNKQSRTPVWRRTLNGALPTYKEGKPVGGVAGLDVWAGLDIPVFVIAGDKDKLTPPSEVEKIFEAVKTGFKEVGSEAAGTDALGVVSAAPVDLSTRLEDHLPETIEDIRESDFYKTKEPQPESQDDDPSTPQETPADVPPQPRHPRKVVKYIVMPEATHAVLYVPKSVRALAGLISDFLAINVTKRLSLAWQLQYLSREGKWDVKNLNKWKRVAPVSEPIGPAGKPIFRAMKTLREADDVHTPTEFVSHWGHIIKNVVDISKDQPVYDPRGLERAGVHYHKFPTVSKVPPTAEEVEQFIQLIDTIRSRQPENNEGEKELIGVHCHYGFNRTGYFIVCYLVERCGFSVKDAIAEFATNRPHGIRHSHFLDRLYVRYSMEAVQKD</sequence>
<dbReference type="Pfam" id="PF00561">
    <property type="entry name" value="Abhydrolase_1"/>
    <property type="match status" value="1"/>
</dbReference>
<feature type="domain" description="Tyrosine specific protein phosphatases" evidence="2">
    <location>
        <begin position="526"/>
        <end position="593"/>
    </location>
</feature>
<evidence type="ECO:0000259" key="2">
    <source>
        <dbReference type="PROSITE" id="PS50056"/>
    </source>
</evidence>
<dbReference type="InterPro" id="IPR029021">
    <property type="entry name" value="Prot-tyrosine_phosphatase-like"/>
</dbReference>
<reference evidence="4" key="1">
    <citation type="submission" date="2019-06" db="EMBL/GenBank/DDBJ databases">
        <authorList>
            <person name="Broberg M."/>
        </authorList>
    </citation>
    <scope>NUCLEOTIDE SEQUENCE [LARGE SCALE GENOMIC DNA]</scope>
</reference>
<dbReference type="GO" id="GO:0006370">
    <property type="term" value="P:7-methylguanosine mRNA capping"/>
    <property type="evidence" value="ECO:0007669"/>
    <property type="project" value="TreeGrafter"/>
</dbReference>
<dbReference type="Proteomes" id="UP000775872">
    <property type="component" value="Unassembled WGS sequence"/>
</dbReference>
<dbReference type="GO" id="GO:0140096">
    <property type="term" value="F:catalytic activity, acting on a protein"/>
    <property type="evidence" value="ECO:0007669"/>
    <property type="project" value="UniProtKB-ARBA"/>
</dbReference>
<dbReference type="Gene3D" id="3.90.190.10">
    <property type="entry name" value="Protein tyrosine phosphatase superfamily"/>
    <property type="match status" value="1"/>
</dbReference>
<dbReference type="EMBL" id="CABFOC020000005">
    <property type="protein sequence ID" value="CAH0044107.1"/>
    <property type="molecule type" value="Genomic_DNA"/>
</dbReference>
<dbReference type="PROSITE" id="PS00383">
    <property type="entry name" value="TYR_PHOSPHATASE_1"/>
    <property type="match status" value="1"/>
</dbReference>
<protein>
    <recommendedName>
        <fullName evidence="2">Tyrosine specific protein phosphatases domain-containing protein</fullName>
    </recommendedName>
</protein>
<dbReference type="InterPro" id="IPR051029">
    <property type="entry name" value="mRNA_Capping_Enz/RNA_Phosphat"/>
</dbReference>
<dbReference type="SUPFAM" id="SSF52799">
    <property type="entry name" value="(Phosphotyrosine protein) phosphatases II"/>
    <property type="match status" value="1"/>
</dbReference>